<reference evidence="1 2" key="1">
    <citation type="submission" date="2008-12" db="EMBL/GenBank/DDBJ databases">
        <title>Annotation of Bacteroides fragilis strain 3_1_12.</title>
        <authorList>
            <consortium name="The Broad Institute Genome Sequencing Platform"/>
            <person name="Ward D."/>
            <person name="Young S.K."/>
            <person name="Kodira C.D."/>
            <person name="Zeng Q."/>
            <person name="Koehrsen M."/>
            <person name="Alvarado L."/>
            <person name="Berlin A."/>
            <person name="Borenstein D."/>
            <person name="Chen Z."/>
            <person name="Engels R."/>
            <person name="Freedman E."/>
            <person name="Gellesch M."/>
            <person name="Goldberg J."/>
            <person name="Griggs A."/>
            <person name="Gujja S."/>
            <person name="Heiman D."/>
            <person name="Hepburn T."/>
            <person name="Howarth C."/>
            <person name="Jen D."/>
            <person name="Larson L."/>
            <person name="Lewis B."/>
            <person name="Mehta T."/>
            <person name="Park D."/>
            <person name="Pearson M."/>
            <person name="Roberts A."/>
            <person name="Saif S."/>
            <person name="Shea T."/>
            <person name="Shenoy N."/>
            <person name="Sisk P."/>
            <person name="Stolte C."/>
            <person name="Sykes S."/>
            <person name="Walk T."/>
            <person name="White J."/>
            <person name="Yandava C."/>
            <person name="Allen-Vercoe E."/>
            <person name="Strauss J."/>
            <person name="Ambrose C."/>
            <person name="Lander E."/>
            <person name="Nusbaum C."/>
            <person name="Galagan J."/>
            <person name="Birren B."/>
        </authorList>
    </citation>
    <scope>NUCLEOTIDE SEQUENCE [LARGE SCALE GENOMIC DNA]</scope>
    <source>
        <strain evidence="1 2">3_1_12</strain>
    </source>
</reference>
<dbReference type="EMBL" id="EQ973217">
    <property type="protein sequence ID" value="EFR55488.1"/>
    <property type="molecule type" value="Genomic_DNA"/>
</dbReference>
<name>A0ABN0BRK8_BACFG</name>
<accession>A0ABN0BRK8</accession>
<sequence length="86" mass="10340">MNGFHYFLSATDKSSTSMDKNKRYQEKYLKIKYRTVEGTLYICSFLILKPRKEGYKIILLKTKKRRFDPEKLRSRSQFFVVETTSL</sequence>
<protein>
    <submittedName>
        <fullName evidence="1">Uncharacterized protein</fullName>
    </submittedName>
</protein>
<evidence type="ECO:0000313" key="1">
    <source>
        <dbReference type="EMBL" id="EFR55488.1"/>
    </source>
</evidence>
<dbReference type="Proteomes" id="UP000005101">
    <property type="component" value="Unassembled WGS sequence"/>
</dbReference>
<organism evidence="1 2">
    <name type="scientific">Bacteroides fragilis 3_1_12</name>
    <dbReference type="NCBI Taxonomy" id="457424"/>
    <lineage>
        <taxon>Bacteria</taxon>
        <taxon>Pseudomonadati</taxon>
        <taxon>Bacteroidota</taxon>
        <taxon>Bacteroidia</taxon>
        <taxon>Bacteroidales</taxon>
        <taxon>Bacteroidaceae</taxon>
        <taxon>Bacteroides</taxon>
    </lineage>
</organism>
<keyword evidence="2" id="KW-1185">Reference proteome</keyword>
<evidence type="ECO:0000313" key="2">
    <source>
        <dbReference type="Proteomes" id="UP000005101"/>
    </source>
</evidence>
<gene>
    <name evidence="1" type="ORF">BFAG_04186</name>
</gene>
<proteinExistence type="predicted"/>